<name>A0A179FG32_METCM</name>
<keyword evidence="2 6" id="KW-0732">Signal</keyword>
<dbReference type="KEGG" id="pchm:VFPPC_05760"/>
<evidence type="ECO:0000256" key="5">
    <source>
        <dbReference type="SAM" id="MobiDB-lite"/>
    </source>
</evidence>
<dbReference type="RefSeq" id="XP_018141808.1">
    <property type="nucleotide sequence ID" value="XM_018284901.1"/>
</dbReference>
<proteinExistence type="predicted"/>
<dbReference type="Gene3D" id="3.90.210.10">
    <property type="entry name" value="Heat-Labile Enterotoxin, subunit A"/>
    <property type="match status" value="1"/>
</dbReference>
<accession>A0A179FG32</accession>
<reference evidence="7 8" key="1">
    <citation type="journal article" date="2016" name="PLoS Pathog.">
        <title>Biosynthesis of antibiotic leucinostatins in bio-control fungus Purpureocillium lilacinum and their inhibition on phytophthora revealed by genome mining.</title>
        <authorList>
            <person name="Wang G."/>
            <person name="Liu Z."/>
            <person name="Lin R."/>
            <person name="Li E."/>
            <person name="Mao Z."/>
            <person name="Ling J."/>
            <person name="Yang Y."/>
            <person name="Yin W.B."/>
            <person name="Xie B."/>
        </authorList>
    </citation>
    <scope>NUCLEOTIDE SEQUENCE [LARGE SCALE GENOMIC DNA]</scope>
    <source>
        <strain evidence="7">170</strain>
    </source>
</reference>
<keyword evidence="3" id="KW-0843">Virulence</keyword>
<evidence type="ECO:0000256" key="1">
    <source>
        <dbReference type="ARBA" id="ARBA00022656"/>
    </source>
</evidence>
<dbReference type="Pfam" id="PF01375">
    <property type="entry name" value="Enterotoxin_a"/>
    <property type="match status" value="1"/>
</dbReference>
<evidence type="ECO:0000313" key="8">
    <source>
        <dbReference type="Proteomes" id="UP000078397"/>
    </source>
</evidence>
<dbReference type="STRING" id="1380566.A0A179FG32"/>
<feature type="region of interest" description="Disordered" evidence="5">
    <location>
        <begin position="45"/>
        <end position="98"/>
    </location>
</feature>
<dbReference type="SUPFAM" id="SSF56399">
    <property type="entry name" value="ADP-ribosylation"/>
    <property type="match status" value="1"/>
</dbReference>
<evidence type="ECO:0000256" key="6">
    <source>
        <dbReference type="SAM" id="SignalP"/>
    </source>
</evidence>
<dbReference type="Proteomes" id="UP000078397">
    <property type="component" value="Unassembled WGS sequence"/>
</dbReference>
<dbReference type="GO" id="GO:0090729">
    <property type="term" value="F:toxin activity"/>
    <property type="evidence" value="ECO:0007669"/>
    <property type="project" value="UniProtKB-KW"/>
</dbReference>
<evidence type="ECO:0000256" key="4">
    <source>
        <dbReference type="ARBA" id="ARBA00023157"/>
    </source>
</evidence>
<dbReference type="AlphaFoldDB" id="A0A179FG32"/>
<feature type="chain" id="PRO_5008101673" evidence="6">
    <location>
        <begin position="19"/>
        <end position="836"/>
    </location>
</feature>
<keyword evidence="1" id="KW-0800">Toxin</keyword>
<keyword evidence="4" id="KW-1015">Disulfide bond</keyword>
<evidence type="ECO:0000256" key="3">
    <source>
        <dbReference type="ARBA" id="ARBA00023026"/>
    </source>
</evidence>
<gene>
    <name evidence="7" type="ORF">VFPPC_05760</name>
</gene>
<evidence type="ECO:0000313" key="7">
    <source>
        <dbReference type="EMBL" id="OAQ64494.1"/>
    </source>
</evidence>
<keyword evidence="8" id="KW-1185">Reference proteome</keyword>
<feature type="signal peptide" evidence="6">
    <location>
        <begin position="1"/>
        <end position="18"/>
    </location>
</feature>
<comment type="caution">
    <text evidence="7">The sequence shown here is derived from an EMBL/GenBank/DDBJ whole genome shotgun (WGS) entry which is preliminary data.</text>
</comment>
<organism evidence="7 8">
    <name type="scientific">Pochonia chlamydosporia 170</name>
    <dbReference type="NCBI Taxonomy" id="1380566"/>
    <lineage>
        <taxon>Eukaryota</taxon>
        <taxon>Fungi</taxon>
        <taxon>Dikarya</taxon>
        <taxon>Ascomycota</taxon>
        <taxon>Pezizomycotina</taxon>
        <taxon>Sordariomycetes</taxon>
        <taxon>Hypocreomycetidae</taxon>
        <taxon>Hypocreales</taxon>
        <taxon>Clavicipitaceae</taxon>
        <taxon>Pochonia</taxon>
    </lineage>
</organism>
<dbReference type="EMBL" id="LSBJ02000005">
    <property type="protein sequence ID" value="OAQ64494.1"/>
    <property type="molecule type" value="Genomic_DNA"/>
</dbReference>
<dbReference type="GeneID" id="28848895"/>
<sequence length="836" mass="92163">MLLSSLALFLLLPDAGGAIPTHGENPLPPEHRGLYGVNVPCPQSKSVEPFPRPPQLLRYQAGTASNMNAQLKKRQPPPPPPPPPKDGTTTQRQPEVPVEGPKFKILWRGEIFRTPEDVEAVGGFDSHAKRIFDGKHPDYPGGMTNEMFHKGSSLYEHGTYKNPFSHYIPTSTSEEEARKFATKPDPNKSGYLYKIRSSPDMVDVSGSLGGTRHYKNAHEREVAGVYDIPWRQVEGWQKSTYNPITKGYEVGEFVQNPKFAPVDGAGTYSSQPSLAGFPEGHLAWGEKPWAQFKDVPVEGMLNEYVLKHRLNNDMEAFNKLRSSPWRSLPCSGHLVKKNSCLWTDVDGDPNAKMARLAKKISDNEFQALMTKQKLIPAADRWKKPLSEIRTNIVEPLVSKLKPPRSVIKGLPGANILPGPIELTSVVLTTAFTPEMTDLDRARIGTSLLPLVGCAVGAAADGQDGKFTSLEGIDAALCFIGDALLLGGVTAPLKAVMDFIRTFVAVLTMGEPKTAKASRDEGWASLVDSRMIKLVSDKAFRIQLESSVALDAMVLASYSAHWIGELVANATIEWNTTIEGNTTTDLDATNLPVNVREQVHTIRSEASAQILRRQRQFLLEEVCVNFAATMKSVASEYNKQFIEKWVSSQSPPPQTGSLSFKIQLDIYYEDLKETKQKLQNELPAAPSNFTLAYYIGVAAGIHGDTPRRIDDSSANGFALGSASRITAVRREVIDPVQYYIDHAGKGDPKEVVSRHTLAVAHLFLGKITEDGLPDDTTGLSNVREFQMLIAMNIGRLYADFVGRGHFKPGQYLDSDSTTNDTMILENIRILDRQSMIE</sequence>
<dbReference type="OrthoDB" id="4928190at2759"/>
<evidence type="ECO:0000256" key="2">
    <source>
        <dbReference type="ARBA" id="ARBA00022729"/>
    </source>
</evidence>
<protein>
    <submittedName>
        <fullName evidence="7">Heat-labile enterotoxin alpha chain domain-containing protein</fullName>
    </submittedName>
</protein>
<feature type="compositionally biased region" description="Pro residues" evidence="5">
    <location>
        <begin position="76"/>
        <end position="85"/>
    </location>
</feature>
<dbReference type="InterPro" id="IPR001144">
    <property type="entry name" value="Enterotoxin_A"/>
</dbReference>